<dbReference type="OrthoDB" id="1273722at2"/>
<name>A0A7K0G1I5_9SPHI</name>
<keyword evidence="3" id="KW-1185">Reference proteome</keyword>
<comment type="caution">
    <text evidence="2">The sequence shown here is derived from an EMBL/GenBank/DDBJ whole genome shotgun (WGS) entry which is preliminary data.</text>
</comment>
<dbReference type="Proteomes" id="UP000487757">
    <property type="component" value="Unassembled WGS sequence"/>
</dbReference>
<feature type="domain" description="Thiopeptide-type bacteriocin biosynthesis" evidence="1">
    <location>
        <begin position="12"/>
        <end position="280"/>
    </location>
</feature>
<dbReference type="Pfam" id="PF14028">
    <property type="entry name" value="Lant_dehydr_C"/>
    <property type="match status" value="1"/>
</dbReference>
<dbReference type="AlphaFoldDB" id="A0A7K0G1I5"/>
<evidence type="ECO:0000313" key="2">
    <source>
        <dbReference type="EMBL" id="MRX77645.1"/>
    </source>
</evidence>
<protein>
    <recommendedName>
        <fullName evidence="1">Thiopeptide-type bacteriocin biosynthesis domain-containing protein</fullName>
    </recommendedName>
</protein>
<accession>A0A7K0G1I5</accession>
<dbReference type="NCBIfam" id="TIGR03891">
    <property type="entry name" value="thiopep_ocin"/>
    <property type="match status" value="1"/>
</dbReference>
<reference evidence="2 3" key="1">
    <citation type="submission" date="2019-11" db="EMBL/GenBank/DDBJ databases">
        <title>Pedobacter petrophilus genome.</title>
        <authorList>
            <person name="Feldbauer M.J."/>
            <person name="Newman J.D."/>
        </authorList>
    </citation>
    <scope>NUCLEOTIDE SEQUENCE [LARGE SCALE GENOMIC DNA]</scope>
    <source>
        <strain evidence="2 3">LMG 29686</strain>
    </source>
</reference>
<proteinExistence type="predicted"/>
<sequence length="293" mass="34694">MDDKTEQSNYTWLGLHIYYSGDADELLKRAIAPFINQWKNYFSPDSPWFFIRYWEGGSHIRVRFHASPAYHEQIKDSLNTDFFRFQHASFKVEKVLTVKYDPEIDRYGNETSMAWAEQHFAASSSYILNWLLIRNTTSQITLQAIQLHLILLFSTKLKSGNIIDICDFFINGWLSRLYRPEFSIEKEKEHWLNQFQEAFSSRKEMICLAAKSFWNELTENVLNDDLVKYSMSNQEVMNQYRNAAFGESKFQEIISSLMHMTNNRLGIANQEEAYLMYVVKTCIKSIYRENYSN</sequence>
<organism evidence="2 3">
    <name type="scientific">Pedobacter petrophilus</name>
    <dbReference type="NCBI Taxonomy" id="1908241"/>
    <lineage>
        <taxon>Bacteria</taxon>
        <taxon>Pseudomonadati</taxon>
        <taxon>Bacteroidota</taxon>
        <taxon>Sphingobacteriia</taxon>
        <taxon>Sphingobacteriales</taxon>
        <taxon>Sphingobacteriaceae</taxon>
        <taxon>Pedobacter</taxon>
    </lineage>
</organism>
<dbReference type="EMBL" id="WKKH01000028">
    <property type="protein sequence ID" value="MRX77645.1"/>
    <property type="molecule type" value="Genomic_DNA"/>
</dbReference>
<evidence type="ECO:0000313" key="3">
    <source>
        <dbReference type="Proteomes" id="UP000487757"/>
    </source>
</evidence>
<dbReference type="RefSeq" id="WP_154282042.1">
    <property type="nucleotide sequence ID" value="NZ_JBHUJQ010000001.1"/>
</dbReference>
<gene>
    <name evidence="2" type="ORF">GJU39_16270</name>
</gene>
<dbReference type="InterPro" id="IPR023809">
    <property type="entry name" value="Thiopep_bacteriocin_synth_dom"/>
</dbReference>
<evidence type="ECO:0000259" key="1">
    <source>
        <dbReference type="Pfam" id="PF14028"/>
    </source>
</evidence>